<accession>A0ABU8SAW6</accession>
<dbReference type="RefSeq" id="WP_339967793.1">
    <property type="nucleotide sequence ID" value="NZ_JBBHJY010000007.1"/>
</dbReference>
<evidence type="ECO:0000313" key="2">
    <source>
        <dbReference type="EMBL" id="MEJ6010940.1"/>
    </source>
</evidence>
<keyword evidence="3" id="KW-1185">Reference proteome</keyword>
<feature type="signal peptide" evidence="1">
    <location>
        <begin position="1"/>
        <end position="22"/>
    </location>
</feature>
<evidence type="ECO:0000313" key="3">
    <source>
        <dbReference type="Proteomes" id="UP001379235"/>
    </source>
</evidence>
<sequence>MARFTTTVLALALTCAATPAFAQTAAQGAFPPHSAYGETDDENMAACRVTHASSVAATERTLRSNGIRTVTHTANTLSRDVVLAYVNINALPVGQGGKETGACAYSINYELYGNTNFTNPVTKGAHFGKVMYCNQGGLLVWSAATAQAQVNKDLSSYVSACVKEYTASKN</sequence>
<proteinExistence type="predicted"/>
<evidence type="ECO:0000256" key="1">
    <source>
        <dbReference type="SAM" id="SignalP"/>
    </source>
</evidence>
<feature type="chain" id="PRO_5046513002" description="DUF4136 domain-containing protein" evidence="1">
    <location>
        <begin position="23"/>
        <end position="170"/>
    </location>
</feature>
<keyword evidence="1" id="KW-0732">Signal</keyword>
<organism evidence="2 3">
    <name type="scientific">Novosphingobium aquae</name>
    <dbReference type="NCBI Taxonomy" id="3133435"/>
    <lineage>
        <taxon>Bacteria</taxon>
        <taxon>Pseudomonadati</taxon>
        <taxon>Pseudomonadota</taxon>
        <taxon>Alphaproteobacteria</taxon>
        <taxon>Sphingomonadales</taxon>
        <taxon>Sphingomonadaceae</taxon>
        <taxon>Novosphingobium</taxon>
    </lineage>
</organism>
<evidence type="ECO:0008006" key="4">
    <source>
        <dbReference type="Google" id="ProtNLM"/>
    </source>
</evidence>
<name>A0ABU8SAW6_9SPHN</name>
<protein>
    <recommendedName>
        <fullName evidence="4">DUF4136 domain-containing protein</fullName>
    </recommendedName>
</protein>
<reference evidence="2 3" key="1">
    <citation type="submission" date="2024-03" db="EMBL/GenBank/DDBJ databases">
        <authorList>
            <person name="Jo J.-H."/>
        </authorList>
    </citation>
    <scope>NUCLEOTIDE SEQUENCE [LARGE SCALE GENOMIC DNA]</scope>
    <source>
        <strain evidence="2 3">AS3R-12</strain>
    </source>
</reference>
<dbReference type="EMBL" id="JBBHJY010000007">
    <property type="protein sequence ID" value="MEJ6010940.1"/>
    <property type="molecule type" value="Genomic_DNA"/>
</dbReference>
<comment type="caution">
    <text evidence="2">The sequence shown here is derived from an EMBL/GenBank/DDBJ whole genome shotgun (WGS) entry which is preliminary data.</text>
</comment>
<dbReference type="Proteomes" id="UP001379235">
    <property type="component" value="Unassembled WGS sequence"/>
</dbReference>
<gene>
    <name evidence="2" type="ORF">WG900_13540</name>
</gene>